<protein>
    <submittedName>
        <fullName evidence="5">Blue (Type 1) copper domain-containing protein</fullName>
    </submittedName>
</protein>
<dbReference type="PATRIC" id="fig|1227454.3.peg.400"/>
<evidence type="ECO:0000313" key="6">
    <source>
        <dbReference type="Proteomes" id="UP000011607"/>
    </source>
</evidence>
<feature type="domain" description="Blue (type 1) copper" evidence="4">
    <location>
        <begin position="94"/>
        <end position="161"/>
    </location>
</feature>
<dbReference type="Proteomes" id="UP000011607">
    <property type="component" value="Unassembled WGS sequence"/>
</dbReference>
<dbReference type="AlphaFoldDB" id="M0MJ88"/>
<keyword evidence="2" id="KW-0186">Copper</keyword>
<dbReference type="Pfam" id="PF00127">
    <property type="entry name" value="Copper-bind"/>
    <property type="match status" value="1"/>
</dbReference>
<organism evidence="5 6">
    <name type="scientific">Halobiforma nitratireducens JCM 10879</name>
    <dbReference type="NCBI Taxonomy" id="1227454"/>
    <lineage>
        <taxon>Archaea</taxon>
        <taxon>Methanobacteriati</taxon>
        <taxon>Methanobacteriota</taxon>
        <taxon>Stenosarchaea group</taxon>
        <taxon>Halobacteria</taxon>
        <taxon>Halobacteriales</taxon>
        <taxon>Natrialbaceae</taxon>
        <taxon>Halobiforma</taxon>
    </lineage>
</organism>
<gene>
    <name evidence="5" type="ORF">C446_02005</name>
</gene>
<feature type="compositionally biased region" description="Acidic residues" evidence="3">
    <location>
        <begin position="31"/>
        <end position="53"/>
    </location>
</feature>
<dbReference type="InterPro" id="IPR019546">
    <property type="entry name" value="TAT_signal_bac_arc"/>
</dbReference>
<evidence type="ECO:0000256" key="1">
    <source>
        <dbReference type="ARBA" id="ARBA00022723"/>
    </source>
</evidence>
<keyword evidence="6" id="KW-1185">Reference proteome</keyword>
<evidence type="ECO:0000256" key="3">
    <source>
        <dbReference type="SAM" id="MobiDB-lite"/>
    </source>
</evidence>
<dbReference type="InterPro" id="IPR006311">
    <property type="entry name" value="TAT_signal"/>
</dbReference>
<evidence type="ECO:0000259" key="4">
    <source>
        <dbReference type="Pfam" id="PF00127"/>
    </source>
</evidence>
<accession>M0MJ88</accession>
<dbReference type="GO" id="GO:0009055">
    <property type="term" value="F:electron transfer activity"/>
    <property type="evidence" value="ECO:0007669"/>
    <property type="project" value="InterPro"/>
</dbReference>
<sequence length="161" mass="17040">MTVHEDNRRTFLKAAGVTGAAVLAAGCLGDDNGDDGDDGDDGNGEDDGPDGYEIDPGTAIELDGQTPGWVGIAPGEIEGEENPTLILQEGEEYEIGWTEGDGSPHNIAIWDDDGDVVDDLATPEVSDPGDDQWLEFTASDEMAEYVCEPHETTMIADIVVE</sequence>
<dbReference type="PROSITE" id="PS51318">
    <property type="entry name" value="TAT"/>
    <property type="match status" value="1"/>
</dbReference>
<feature type="region of interest" description="Disordered" evidence="3">
    <location>
        <begin position="29"/>
        <end position="69"/>
    </location>
</feature>
<dbReference type="OrthoDB" id="6744at2157"/>
<dbReference type="GO" id="GO:0005507">
    <property type="term" value="F:copper ion binding"/>
    <property type="evidence" value="ECO:0007669"/>
    <property type="project" value="InterPro"/>
</dbReference>
<evidence type="ECO:0000256" key="2">
    <source>
        <dbReference type="ARBA" id="ARBA00023008"/>
    </source>
</evidence>
<reference evidence="5 6" key="1">
    <citation type="journal article" date="2014" name="PLoS Genet.">
        <title>Phylogenetically driven sequencing of extremely halophilic archaea reveals strategies for static and dynamic osmo-response.</title>
        <authorList>
            <person name="Becker E.A."/>
            <person name="Seitzer P.M."/>
            <person name="Tritt A."/>
            <person name="Larsen D."/>
            <person name="Krusor M."/>
            <person name="Yao A.I."/>
            <person name="Wu D."/>
            <person name="Madern D."/>
            <person name="Eisen J.A."/>
            <person name="Darling A.E."/>
            <person name="Facciotti M.T."/>
        </authorList>
    </citation>
    <scope>NUCLEOTIDE SEQUENCE [LARGE SCALE GENOMIC DNA]</scope>
    <source>
        <strain evidence="5 6">JCM 10879</strain>
    </source>
</reference>
<name>M0MJ88_9EURY</name>
<dbReference type="NCBIfam" id="TIGR01409">
    <property type="entry name" value="TAT_signal_seq"/>
    <property type="match status" value="1"/>
</dbReference>
<comment type="caution">
    <text evidence="5">The sequence shown here is derived from an EMBL/GenBank/DDBJ whole genome shotgun (WGS) entry which is preliminary data.</text>
</comment>
<dbReference type="InterPro" id="IPR008972">
    <property type="entry name" value="Cupredoxin"/>
</dbReference>
<dbReference type="eggNOG" id="arCOG11135">
    <property type="taxonomic scope" value="Archaea"/>
</dbReference>
<keyword evidence="1" id="KW-0479">Metal-binding</keyword>
<dbReference type="STRING" id="1227454.C446_02005"/>
<dbReference type="InterPro" id="IPR000923">
    <property type="entry name" value="BlueCu_1"/>
</dbReference>
<dbReference type="Gene3D" id="2.60.40.420">
    <property type="entry name" value="Cupredoxins - blue copper proteins"/>
    <property type="match status" value="1"/>
</dbReference>
<dbReference type="EMBL" id="AOMA01000014">
    <property type="protein sequence ID" value="EMA45741.1"/>
    <property type="molecule type" value="Genomic_DNA"/>
</dbReference>
<evidence type="ECO:0000313" key="5">
    <source>
        <dbReference type="EMBL" id="EMA45741.1"/>
    </source>
</evidence>
<proteinExistence type="predicted"/>
<dbReference type="RefSeq" id="WP_006671373.1">
    <property type="nucleotide sequence ID" value="NZ_AOMA01000014.1"/>
</dbReference>